<dbReference type="GO" id="GO:0008379">
    <property type="term" value="F:thioredoxin peroxidase activity"/>
    <property type="evidence" value="ECO:0007669"/>
    <property type="project" value="TreeGrafter"/>
</dbReference>
<dbReference type="AlphaFoldDB" id="A0A0U3T027"/>
<dbReference type="GO" id="GO:0005829">
    <property type="term" value="C:cytosol"/>
    <property type="evidence" value="ECO:0007669"/>
    <property type="project" value="TreeGrafter"/>
</dbReference>
<dbReference type="EMBL" id="KU240005">
    <property type="protein sequence ID" value="ALV85579.1"/>
    <property type="molecule type" value="Genomic_DNA"/>
</dbReference>
<organism evidence="6">
    <name type="scientific">uncultured bacterium pA1</name>
    <dbReference type="NCBI Taxonomy" id="1776268"/>
    <lineage>
        <taxon>Bacteria</taxon>
        <taxon>environmental samples</taxon>
    </lineage>
</organism>
<dbReference type="PANTHER" id="PTHR10681:SF121">
    <property type="entry name" value="ALKYL HYDROPEROXIDE REDUCTASE C"/>
    <property type="match status" value="1"/>
</dbReference>
<dbReference type="InterPro" id="IPR013766">
    <property type="entry name" value="Thioredoxin_domain"/>
</dbReference>
<dbReference type="GO" id="GO:0045454">
    <property type="term" value="P:cell redox homeostasis"/>
    <property type="evidence" value="ECO:0007669"/>
    <property type="project" value="TreeGrafter"/>
</dbReference>
<keyword evidence="1" id="KW-0575">Peroxidase</keyword>
<dbReference type="InterPro" id="IPR036249">
    <property type="entry name" value="Thioredoxin-like_sf"/>
</dbReference>
<name>A0A0U3T027_9BACT</name>
<dbReference type="CDD" id="cd03015">
    <property type="entry name" value="PRX_Typ2cys"/>
    <property type="match status" value="1"/>
</dbReference>
<dbReference type="GO" id="GO:0006979">
    <property type="term" value="P:response to oxidative stress"/>
    <property type="evidence" value="ECO:0007669"/>
    <property type="project" value="TreeGrafter"/>
</dbReference>
<dbReference type="GO" id="GO:0033554">
    <property type="term" value="P:cellular response to stress"/>
    <property type="evidence" value="ECO:0007669"/>
    <property type="project" value="TreeGrafter"/>
</dbReference>
<dbReference type="PANTHER" id="PTHR10681">
    <property type="entry name" value="THIOREDOXIN PEROXIDASE"/>
    <property type="match status" value="1"/>
</dbReference>
<evidence type="ECO:0000259" key="5">
    <source>
        <dbReference type="PROSITE" id="PS51352"/>
    </source>
</evidence>
<dbReference type="InterPro" id="IPR050217">
    <property type="entry name" value="Peroxiredoxin"/>
</dbReference>
<proteinExistence type="predicted"/>
<protein>
    <submittedName>
        <fullName evidence="6">AhpC/TSA family protein</fullName>
    </submittedName>
</protein>
<evidence type="ECO:0000313" key="6">
    <source>
        <dbReference type="EMBL" id="ALV85579.1"/>
    </source>
</evidence>
<dbReference type="Gene3D" id="3.40.30.10">
    <property type="entry name" value="Glutaredoxin"/>
    <property type="match status" value="1"/>
</dbReference>
<dbReference type="InterPro" id="IPR000866">
    <property type="entry name" value="AhpC/TSA"/>
</dbReference>
<dbReference type="SUPFAM" id="SSF52833">
    <property type="entry name" value="Thioredoxin-like"/>
    <property type="match status" value="1"/>
</dbReference>
<accession>A0A0U3T027</accession>
<dbReference type="GO" id="GO:0042744">
    <property type="term" value="P:hydrogen peroxide catabolic process"/>
    <property type="evidence" value="ECO:0007669"/>
    <property type="project" value="TreeGrafter"/>
</dbReference>
<reference evidence="6" key="1">
    <citation type="journal article" date="2015" name="J. Microbiol. Biotechnol.">
        <title>Functional Metagenome Mining of Soil for a Novel Gentamicin Resistance Gene.</title>
        <authorList>
            <person name="Im H."/>
            <person name="Kim K.M."/>
            <person name="Lee S.H."/>
            <person name="Ryu C.M."/>
        </authorList>
    </citation>
    <scope>NUCLEOTIDE SEQUENCE</scope>
</reference>
<keyword evidence="4" id="KW-0676">Redox-active center</keyword>
<evidence type="ECO:0000256" key="4">
    <source>
        <dbReference type="ARBA" id="ARBA00023284"/>
    </source>
</evidence>
<dbReference type="PROSITE" id="PS51352">
    <property type="entry name" value="THIOREDOXIN_2"/>
    <property type="match status" value="1"/>
</dbReference>
<keyword evidence="2" id="KW-0049">Antioxidant</keyword>
<dbReference type="Pfam" id="PF00578">
    <property type="entry name" value="AhpC-TSA"/>
    <property type="match status" value="1"/>
</dbReference>
<keyword evidence="3" id="KW-0560">Oxidoreductase</keyword>
<evidence type="ECO:0000256" key="2">
    <source>
        <dbReference type="ARBA" id="ARBA00022862"/>
    </source>
</evidence>
<evidence type="ECO:0000256" key="3">
    <source>
        <dbReference type="ARBA" id="ARBA00023002"/>
    </source>
</evidence>
<sequence length="198" mass="21695">MNCGDSSCCGGGGCGTGGDDSPFVTKINMPAPAFRNVTAYRKGQKEFEKVSLADYRGKWVVLFFYPRDFTFICPTEIKGFAKMEGEFKAMNCDVLACSTDSEWSHKNWFERDLPEVGYPVLADTTLEISRAYNVLNEDGSAARGLFVIDPDGIVKYIVVSAGSVGRSVKETLRVLKAVQSGELCPVEWEEGEKTLGKA</sequence>
<evidence type="ECO:0000256" key="1">
    <source>
        <dbReference type="ARBA" id="ARBA00022559"/>
    </source>
</evidence>
<feature type="domain" description="Thioredoxin" evidence="5">
    <location>
        <begin position="25"/>
        <end position="180"/>
    </location>
</feature>